<keyword evidence="2" id="KW-1185">Reference proteome</keyword>
<evidence type="ECO:0000313" key="2">
    <source>
        <dbReference type="Proteomes" id="UP000308197"/>
    </source>
</evidence>
<reference evidence="1 2" key="1">
    <citation type="journal article" date="2019" name="Nat. Ecol. Evol.">
        <title>Megaphylogeny resolves global patterns of mushroom evolution.</title>
        <authorList>
            <person name="Varga T."/>
            <person name="Krizsan K."/>
            <person name="Foldi C."/>
            <person name="Dima B."/>
            <person name="Sanchez-Garcia M."/>
            <person name="Sanchez-Ramirez S."/>
            <person name="Szollosi G.J."/>
            <person name="Szarkandi J.G."/>
            <person name="Papp V."/>
            <person name="Albert L."/>
            <person name="Andreopoulos W."/>
            <person name="Angelini C."/>
            <person name="Antonin V."/>
            <person name="Barry K.W."/>
            <person name="Bougher N.L."/>
            <person name="Buchanan P."/>
            <person name="Buyck B."/>
            <person name="Bense V."/>
            <person name="Catcheside P."/>
            <person name="Chovatia M."/>
            <person name="Cooper J."/>
            <person name="Damon W."/>
            <person name="Desjardin D."/>
            <person name="Finy P."/>
            <person name="Geml J."/>
            <person name="Haridas S."/>
            <person name="Hughes K."/>
            <person name="Justo A."/>
            <person name="Karasinski D."/>
            <person name="Kautmanova I."/>
            <person name="Kiss B."/>
            <person name="Kocsube S."/>
            <person name="Kotiranta H."/>
            <person name="LaButti K.M."/>
            <person name="Lechner B.E."/>
            <person name="Liimatainen K."/>
            <person name="Lipzen A."/>
            <person name="Lukacs Z."/>
            <person name="Mihaltcheva S."/>
            <person name="Morgado L.N."/>
            <person name="Niskanen T."/>
            <person name="Noordeloos M.E."/>
            <person name="Ohm R.A."/>
            <person name="Ortiz-Santana B."/>
            <person name="Ovrebo C."/>
            <person name="Racz N."/>
            <person name="Riley R."/>
            <person name="Savchenko A."/>
            <person name="Shiryaev A."/>
            <person name="Soop K."/>
            <person name="Spirin V."/>
            <person name="Szebenyi C."/>
            <person name="Tomsovsky M."/>
            <person name="Tulloss R.E."/>
            <person name="Uehling J."/>
            <person name="Grigoriev I.V."/>
            <person name="Vagvolgyi C."/>
            <person name="Papp T."/>
            <person name="Martin F.M."/>
            <person name="Miettinen O."/>
            <person name="Hibbett D.S."/>
            <person name="Nagy L.G."/>
        </authorList>
    </citation>
    <scope>NUCLEOTIDE SEQUENCE [LARGE SCALE GENOMIC DNA]</scope>
    <source>
        <strain evidence="1 2">HHB13444</strain>
    </source>
</reference>
<gene>
    <name evidence="1" type="ORF">K466DRAFT_599624</name>
</gene>
<dbReference type="InterPro" id="IPR011009">
    <property type="entry name" value="Kinase-like_dom_sf"/>
</dbReference>
<dbReference type="AlphaFoldDB" id="A0A5C3PBZ7"/>
<sequence length="544" mass="58990">MPNFEVTYYSKHTGGVDTVNADGDDAVGDVLEKIWDKHRVQLQKRWPRIDVHSLGLALLVRPPRLGLGQSFTLAEQAGALATGEDSAALQARNQDCIDANRQLLLLWLSLSALPQQPKGYVGYELRLDTSESGSLVAAGEFSSSLRNPVPASARTFARAAGTSAMCNFVNIKASPHRHTQARRRVQPLHEDQPDVDELQRRQASRLIYNVRPTHLSGPPVTVYIPAFSRLKEKLSQLHAAQLQDDLATGVIAKTGALFCAACEVHSDTRTGDRALLPILGDILEELAEGGRRKRAAERVAIPGVHGPRPGIDVSLCPAIIVAIAAPYICFYGAVLVDVLIYVAKILQVVWEPPNELRGWYKSLRRLNSDPDVPPRTSCRIPPMFSTAPSPADCTWWKGSTIPGGAPRARAQTPAAHSSHVAGRLEVAAGARSTRKVLLPYGERAHRLLAEHEPPLAPKLHFCVPLLGGVTMAGMDIVAGGASDVSSALEMLHMAGLVHGDVRRQNVMAVRRDGRAGAMLVDFDWAGEDGRVRYPAWLNVLGEIA</sequence>
<accession>A0A5C3PBZ7</accession>
<dbReference type="SUPFAM" id="SSF56112">
    <property type="entry name" value="Protein kinase-like (PK-like)"/>
    <property type="match status" value="1"/>
</dbReference>
<evidence type="ECO:0008006" key="3">
    <source>
        <dbReference type="Google" id="ProtNLM"/>
    </source>
</evidence>
<dbReference type="Proteomes" id="UP000308197">
    <property type="component" value="Unassembled WGS sequence"/>
</dbReference>
<protein>
    <recommendedName>
        <fullName evidence="3">Protein kinase domain-containing protein</fullName>
    </recommendedName>
</protein>
<dbReference type="EMBL" id="ML211161">
    <property type="protein sequence ID" value="TFK87265.1"/>
    <property type="molecule type" value="Genomic_DNA"/>
</dbReference>
<organism evidence="1 2">
    <name type="scientific">Polyporus arcularius HHB13444</name>
    <dbReference type="NCBI Taxonomy" id="1314778"/>
    <lineage>
        <taxon>Eukaryota</taxon>
        <taxon>Fungi</taxon>
        <taxon>Dikarya</taxon>
        <taxon>Basidiomycota</taxon>
        <taxon>Agaricomycotina</taxon>
        <taxon>Agaricomycetes</taxon>
        <taxon>Polyporales</taxon>
        <taxon>Polyporaceae</taxon>
        <taxon>Polyporus</taxon>
    </lineage>
</organism>
<dbReference type="InParanoid" id="A0A5C3PBZ7"/>
<evidence type="ECO:0000313" key="1">
    <source>
        <dbReference type="EMBL" id="TFK87265.1"/>
    </source>
</evidence>
<proteinExistence type="predicted"/>
<name>A0A5C3PBZ7_9APHY</name>
<dbReference type="Gene3D" id="1.10.510.10">
    <property type="entry name" value="Transferase(Phosphotransferase) domain 1"/>
    <property type="match status" value="1"/>
</dbReference>